<gene>
    <name evidence="2" type="ORF">RRG08_051745</name>
</gene>
<comment type="caution">
    <text evidence="2">The sequence shown here is derived from an EMBL/GenBank/DDBJ whole genome shotgun (WGS) entry which is preliminary data.</text>
</comment>
<reference evidence="2" key="1">
    <citation type="journal article" date="2023" name="G3 (Bethesda)">
        <title>A reference genome for the long-term kleptoplast-retaining sea slug Elysia crispata morphotype clarki.</title>
        <authorList>
            <person name="Eastman K.E."/>
            <person name="Pendleton A.L."/>
            <person name="Shaikh M.A."/>
            <person name="Suttiyut T."/>
            <person name="Ogas R."/>
            <person name="Tomko P."/>
            <person name="Gavelis G."/>
            <person name="Widhalm J.R."/>
            <person name="Wisecaver J.H."/>
        </authorList>
    </citation>
    <scope>NUCLEOTIDE SEQUENCE</scope>
    <source>
        <strain evidence="2">ECLA1</strain>
    </source>
</reference>
<name>A0AAE1BCZ7_9GAST</name>
<evidence type="ECO:0000256" key="1">
    <source>
        <dbReference type="SAM" id="MobiDB-lite"/>
    </source>
</evidence>
<accession>A0AAE1BCZ7</accession>
<evidence type="ECO:0000313" key="2">
    <source>
        <dbReference type="EMBL" id="KAK3802992.1"/>
    </source>
</evidence>
<organism evidence="2 3">
    <name type="scientific">Elysia crispata</name>
    <name type="common">lettuce slug</name>
    <dbReference type="NCBI Taxonomy" id="231223"/>
    <lineage>
        <taxon>Eukaryota</taxon>
        <taxon>Metazoa</taxon>
        <taxon>Spiralia</taxon>
        <taxon>Lophotrochozoa</taxon>
        <taxon>Mollusca</taxon>
        <taxon>Gastropoda</taxon>
        <taxon>Heterobranchia</taxon>
        <taxon>Euthyneura</taxon>
        <taxon>Panpulmonata</taxon>
        <taxon>Sacoglossa</taxon>
        <taxon>Placobranchoidea</taxon>
        <taxon>Plakobranchidae</taxon>
        <taxon>Elysia</taxon>
    </lineage>
</organism>
<feature type="region of interest" description="Disordered" evidence="1">
    <location>
        <begin position="74"/>
        <end position="97"/>
    </location>
</feature>
<dbReference type="AlphaFoldDB" id="A0AAE1BCZ7"/>
<evidence type="ECO:0008006" key="4">
    <source>
        <dbReference type="Google" id="ProtNLM"/>
    </source>
</evidence>
<sequence>MTLVTEMISCHTDVHKLVIRMYIRESHAFTVVHISLEKTYEDDQLFAAYSFKKARVDNFSLNNHWKEDLKINSNRSSRHNSKQQEQQPQQQTAQTPNRTKMSFFKRWVKKDTGPKISNDARRIYFAAEFDSLGDMTKDGMVNYDEFMRLMMLLGFTGGQDGCKVRRHPYCMLLDTRACGSVLNRDT</sequence>
<evidence type="ECO:0000313" key="3">
    <source>
        <dbReference type="Proteomes" id="UP001283361"/>
    </source>
</evidence>
<keyword evidence="3" id="KW-1185">Reference proteome</keyword>
<protein>
    <recommendedName>
        <fullName evidence="4">EF-hand domain-containing protein</fullName>
    </recommendedName>
</protein>
<dbReference type="EMBL" id="JAWDGP010000204">
    <property type="protein sequence ID" value="KAK3802992.1"/>
    <property type="molecule type" value="Genomic_DNA"/>
</dbReference>
<proteinExistence type="predicted"/>
<feature type="compositionally biased region" description="Low complexity" evidence="1">
    <location>
        <begin position="83"/>
        <end position="96"/>
    </location>
</feature>
<dbReference type="Proteomes" id="UP001283361">
    <property type="component" value="Unassembled WGS sequence"/>
</dbReference>